<dbReference type="AlphaFoldDB" id="A0A7W5DR27"/>
<accession>A0A7W5DR27</accession>
<name>A0A7W5DR27_9PORP</name>
<organism evidence="1 2">
    <name type="scientific">Microbacter margulisiae</name>
    <dbReference type="NCBI Taxonomy" id="1350067"/>
    <lineage>
        <taxon>Bacteria</taxon>
        <taxon>Pseudomonadati</taxon>
        <taxon>Bacteroidota</taxon>
        <taxon>Bacteroidia</taxon>
        <taxon>Bacteroidales</taxon>
        <taxon>Porphyromonadaceae</taxon>
        <taxon>Microbacter</taxon>
    </lineage>
</organism>
<gene>
    <name evidence="1" type="ORF">FHX64_001614</name>
</gene>
<comment type="caution">
    <text evidence="1">The sequence shown here is derived from an EMBL/GenBank/DDBJ whole genome shotgun (WGS) entry which is preliminary data.</text>
</comment>
<dbReference type="Proteomes" id="UP000544222">
    <property type="component" value="Unassembled WGS sequence"/>
</dbReference>
<dbReference type="RefSeq" id="WP_183413202.1">
    <property type="nucleotide sequence ID" value="NZ_JACHYB010000001.1"/>
</dbReference>
<keyword evidence="2" id="KW-1185">Reference proteome</keyword>
<reference evidence="1 2" key="1">
    <citation type="submission" date="2020-08" db="EMBL/GenBank/DDBJ databases">
        <title>Genomic Encyclopedia of Type Strains, Phase IV (KMG-IV): sequencing the most valuable type-strain genomes for metagenomic binning, comparative biology and taxonomic classification.</title>
        <authorList>
            <person name="Goeker M."/>
        </authorList>
    </citation>
    <scope>NUCLEOTIDE SEQUENCE [LARGE SCALE GENOMIC DNA]</scope>
    <source>
        <strain evidence="1 2">DSM 27471</strain>
    </source>
</reference>
<evidence type="ECO:0000313" key="1">
    <source>
        <dbReference type="EMBL" id="MBB3187451.1"/>
    </source>
</evidence>
<sequence>MSKVKELVPATGEYLNVCFIVNVAVTRPTAKAKTIESIYSMSCFCFDDT</sequence>
<dbReference type="EMBL" id="JACHYB010000001">
    <property type="protein sequence ID" value="MBB3187451.1"/>
    <property type="molecule type" value="Genomic_DNA"/>
</dbReference>
<protein>
    <submittedName>
        <fullName evidence="1">Uncharacterized protein</fullName>
    </submittedName>
</protein>
<proteinExistence type="predicted"/>
<evidence type="ECO:0000313" key="2">
    <source>
        <dbReference type="Proteomes" id="UP000544222"/>
    </source>
</evidence>